<comment type="caution">
    <text evidence="3">The sequence shown here is derived from an EMBL/GenBank/DDBJ whole genome shotgun (WGS) entry which is preliminary data.</text>
</comment>
<name>A0ABW4Q532_9MICC</name>
<evidence type="ECO:0000256" key="1">
    <source>
        <dbReference type="SAM" id="MobiDB-lite"/>
    </source>
</evidence>
<keyword evidence="2" id="KW-1133">Transmembrane helix</keyword>
<reference evidence="4" key="1">
    <citation type="journal article" date="2019" name="Int. J. Syst. Evol. Microbiol.">
        <title>The Global Catalogue of Microorganisms (GCM) 10K type strain sequencing project: providing services to taxonomists for standard genome sequencing and annotation.</title>
        <authorList>
            <consortium name="The Broad Institute Genomics Platform"/>
            <consortium name="The Broad Institute Genome Sequencing Center for Infectious Disease"/>
            <person name="Wu L."/>
            <person name="Ma J."/>
        </authorList>
    </citation>
    <scope>NUCLEOTIDE SEQUENCE [LARGE SCALE GENOMIC DNA]</scope>
    <source>
        <strain evidence="4">JCM 11496</strain>
    </source>
</reference>
<dbReference type="Proteomes" id="UP001597307">
    <property type="component" value="Unassembled WGS sequence"/>
</dbReference>
<feature type="transmembrane region" description="Helical" evidence="2">
    <location>
        <begin position="36"/>
        <end position="59"/>
    </location>
</feature>
<sequence>MDSQGSPSRGGPQDRPARPSSAPRVSPKVYRRRRTVVLVLGLILAGVLVWGGIAIAGLIGNGGNTDDAVTAPTGSAQPSPSSLPSEPAAEVTESAPPTESPAPTVAPSPSEPGCGPEQAEVSASTDADAYAPEENPVLTLTITNTGEVPCPINVGTSQMEFLVTSGEDRIFSSADCQEGAEDLNRDIPPGGSEEANFTWERNRSAPGCQAVEANPTPGFYNLSVTLGERTSGEVAFELQ</sequence>
<gene>
    <name evidence="3" type="ORF">ACFSFX_02190</name>
</gene>
<evidence type="ECO:0000313" key="4">
    <source>
        <dbReference type="Proteomes" id="UP001597307"/>
    </source>
</evidence>
<proteinExistence type="predicted"/>
<dbReference type="EMBL" id="JBHUGA010000006">
    <property type="protein sequence ID" value="MFD1845403.1"/>
    <property type="molecule type" value="Genomic_DNA"/>
</dbReference>
<keyword evidence="4" id="KW-1185">Reference proteome</keyword>
<organism evidence="3 4">
    <name type="scientific">Arthrobacter flavus</name>
    <dbReference type="NCBI Taxonomy" id="95172"/>
    <lineage>
        <taxon>Bacteria</taxon>
        <taxon>Bacillati</taxon>
        <taxon>Actinomycetota</taxon>
        <taxon>Actinomycetes</taxon>
        <taxon>Micrococcales</taxon>
        <taxon>Micrococcaceae</taxon>
        <taxon>Arthrobacter</taxon>
    </lineage>
</organism>
<feature type="region of interest" description="Disordered" evidence="1">
    <location>
        <begin position="1"/>
        <end position="27"/>
    </location>
</feature>
<dbReference type="RefSeq" id="WP_343877613.1">
    <property type="nucleotide sequence ID" value="NZ_BAAAIJ010000007.1"/>
</dbReference>
<feature type="region of interest" description="Disordered" evidence="1">
    <location>
        <begin position="69"/>
        <end position="125"/>
    </location>
</feature>
<feature type="compositionally biased region" description="Low complexity" evidence="1">
    <location>
        <begin position="18"/>
        <end position="27"/>
    </location>
</feature>
<evidence type="ECO:0000313" key="3">
    <source>
        <dbReference type="EMBL" id="MFD1845403.1"/>
    </source>
</evidence>
<feature type="compositionally biased region" description="Pro residues" evidence="1">
    <location>
        <begin position="98"/>
        <end position="110"/>
    </location>
</feature>
<keyword evidence="2" id="KW-0812">Transmembrane</keyword>
<evidence type="ECO:0000256" key="2">
    <source>
        <dbReference type="SAM" id="Phobius"/>
    </source>
</evidence>
<accession>A0ABW4Q532</accession>
<keyword evidence="2" id="KW-0472">Membrane</keyword>
<protein>
    <submittedName>
        <fullName evidence="3">Uncharacterized protein</fullName>
    </submittedName>
</protein>
<feature type="compositionally biased region" description="Low complexity" evidence="1">
    <location>
        <begin position="75"/>
        <end position="89"/>
    </location>
</feature>